<evidence type="ECO:0000313" key="5">
    <source>
        <dbReference type="Proteomes" id="UP000187209"/>
    </source>
</evidence>
<evidence type="ECO:0000256" key="3">
    <source>
        <dbReference type="SAM" id="MobiDB-lite"/>
    </source>
</evidence>
<dbReference type="Proteomes" id="UP000187209">
    <property type="component" value="Unassembled WGS sequence"/>
</dbReference>
<accession>A0A1R2CU74</accession>
<gene>
    <name evidence="4" type="ORF">SteCoe_4585</name>
</gene>
<feature type="coiled-coil region" evidence="2">
    <location>
        <begin position="100"/>
        <end position="127"/>
    </location>
</feature>
<dbReference type="PANTHER" id="PTHR20875">
    <property type="entry name" value="EF-HAND CALCIUM-BINDING DOMAIN-CONTAINING PROTEIN 6-RELATED"/>
    <property type="match status" value="1"/>
</dbReference>
<evidence type="ECO:0000256" key="2">
    <source>
        <dbReference type="SAM" id="Coils"/>
    </source>
</evidence>
<dbReference type="InterPro" id="IPR011992">
    <property type="entry name" value="EF-hand-dom_pair"/>
</dbReference>
<dbReference type="InterPro" id="IPR018247">
    <property type="entry name" value="EF_Hand_1_Ca_BS"/>
</dbReference>
<dbReference type="OrthoDB" id="342730at2759"/>
<evidence type="ECO:0000256" key="1">
    <source>
        <dbReference type="ARBA" id="ARBA00022837"/>
    </source>
</evidence>
<comment type="caution">
    <text evidence="4">The sequence shown here is derived from an EMBL/GenBank/DDBJ whole genome shotgun (WGS) entry which is preliminary data.</text>
</comment>
<dbReference type="Gene3D" id="1.10.238.10">
    <property type="entry name" value="EF-hand"/>
    <property type="match status" value="1"/>
</dbReference>
<dbReference type="SUPFAM" id="SSF47473">
    <property type="entry name" value="EF-hand"/>
    <property type="match status" value="1"/>
</dbReference>
<evidence type="ECO:0000313" key="4">
    <source>
        <dbReference type="EMBL" id="OMJ92576.1"/>
    </source>
</evidence>
<keyword evidence="5" id="KW-1185">Reference proteome</keyword>
<dbReference type="PROSITE" id="PS00018">
    <property type="entry name" value="EF_HAND_1"/>
    <property type="match status" value="1"/>
</dbReference>
<name>A0A1R2CU74_9CILI</name>
<feature type="region of interest" description="Disordered" evidence="3">
    <location>
        <begin position="257"/>
        <end position="289"/>
    </location>
</feature>
<protein>
    <recommendedName>
        <fullName evidence="6">EF-hand domain-containing protein</fullName>
    </recommendedName>
</protein>
<keyword evidence="2" id="KW-0175">Coiled coil</keyword>
<dbReference type="InterPro" id="IPR052603">
    <property type="entry name" value="EFCB6"/>
</dbReference>
<keyword evidence="1" id="KW-0106">Calcium</keyword>
<proteinExistence type="predicted"/>
<sequence length="442" mass="50684">MYSDTNEALICEDCAIMPNFTRYPSKNVGIDEAFRVRLSGLYNLLNNYILPKQGQLIGQKAKVEGCLGDLKNSKGQIEKDMKGEFSAMNERLNFSYGTKQAVLQHDLKELQSDLDRVEQIINIVEGSSSDQISFLQRSTDLRNLIDLSLSKPLRMIADVDANDMPKELAKVREIVSDFEALKNLISIKDELIWKLIHEKPNQKDINESAQRELAEWARLTEKYTQELRKFQINCEYCGCALNEENINSNCHKNLRGESRGPIQRLQGTGRHYFTDQPRPSYRSSSPATKESDVSIKDLARIVKQKFIPLQRLFLQEDINRSGSVQTKDFFDIISSTLELTKSQIADLASKFDKKKSGLVKYFKFVKQICEEIIKENIKSLLDAFRYSDEELEGVVSADVFLKILADFGVVLENPKIFKFVEVDDNGDIEYLSFINDLVRKKR</sequence>
<reference evidence="4 5" key="1">
    <citation type="submission" date="2016-11" db="EMBL/GenBank/DDBJ databases">
        <title>The macronuclear genome of Stentor coeruleus: a giant cell with tiny introns.</title>
        <authorList>
            <person name="Slabodnick M."/>
            <person name="Ruby J.G."/>
            <person name="Reiff S.B."/>
            <person name="Swart E.C."/>
            <person name="Gosai S."/>
            <person name="Prabakaran S."/>
            <person name="Witkowska E."/>
            <person name="Larue G.E."/>
            <person name="Fisher S."/>
            <person name="Freeman R.M."/>
            <person name="Gunawardena J."/>
            <person name="Chu W."/>
            <person name="Stover N.A."/>
            <person name="Gregory B.D."/>
            <person name="Nowacki M."/>
            <person name="Derisi J."/>
            <person name="Roy S.W."/>
            <person name="Marshall W.F."/>
            <person name="Sood P."/>
        </authorList>
    </citation>
    <scope>NUCLEOTIDE SEQUENCE [LARGE SCALE GENOMIC DNA]</scope>
    <source>
        <strain evidence="4">WM001</strain>
    </source>
</reference>
<organism evidence="4 5">
    <name type="scientific">Stentor coeruleus</name>
    <dbReference type="NCBI Taxonomy" id="5963"/>
    <lineage>
        <taxon>Eukaryota</taxon>
        <taxon>Sar</taxon>
        <taxon>Alveolata</taxon>
        <taxon>Ciliophora</taxon>
        <taxon>Postciliodesmatophora</taxon>
        <taxon>Heterotrichea</taxon>
        <taxon>Heterotrichida</taxon>
        <taxon>Stentoridae</taxon>
        <taxon>Stentor</taxon>
    </lineage>
</organism>
<dbReference type="AlphaFoldDB" id="A0A1R2CU74"/>
<evidence type="ECO:0008006" key="6">
    <source>
        <dbReference type="Google" id="ProtNLM"/>
    </source>
</evidence>
<dbReference type="EMBL" id="MPUH01000058">
    <property type="protein sequence ID" value="OMJ92576.1"/>
    <property type="molecule type" value="Genomic_DNA"/>
</dbReference>
<dbReference type="PANTHER" id="PTHR20875:SF0">
    <property type="entry name" value="GH12158P"/>
    <property type="match status" value="1"/>
</dbReference>